<reference evidence="2 3" key="1">
    <citation type="submission" date="2018-08" db="EMBL/GenBank/DDBJ databases">
        <title>Acidipila sp. 4G-K13, an acidobacterium isolated from forest soil.</title>
        <authorList>
            <person name="Gao Z.-H."/>
            <person name="Qiu L.-H."/>
        </authorList>
    </citation>
    <scope>NUCLEOTIDE SEQUENCE [LARGE SCALE GENOMIC DNA]</scope>
    <source>
        <strain evidence="2 3">4G-K13</strain>
    </source>
</reference>
<dbReference type="AlphaFoldDB" id="A0A372IR19"/>
<accession>A0A372IR19</accession>
<protein>
    <submittedName>
        <fullName evidence="2">Uncharacterized protein</fullName>
    </submittedName>
</protein>
<keyword evidence="3" id="KW-1185">Reference proteome</keyword>
<comment type="caution">
    <text evidence="2">The sequence shown here is derived from an EMBL/GenBank/DDBJ whole genome shotgun (WGS) entry which is preliminary data.</text>
</comment>
<evidence type="ECO:0000256" key="1">
    <source>
        <dbReference type="SAM" id="Phobius"/>
    </source>
</evidence>
<evidence type="ECO:0000313" key="3">
    <source>
        <dbReference type="Proteomes" id="UP000264702"/>
    </source>
</evidence>
<name>A0A372IR19_9BACT</name>
<proteinExistence type="predicted"/>
<keyword evidence="1" id="KW-0812">Transmembrane</keyword>
<dbReference type="RefSeq" id="WP_117298104.1">
    <property type="nucleotide sequence ID" value="NZ_QVQT02000002.1"/>
</dbReference>
<evidence type="ECO:0000313" key="2">
    <source>
        <dbReference type="EMBL" id="RFU17356.1"/>
    </source>
</evidence>
<dbReference type="Proteomes" id="UP000264702">
    <property type="component" value="Unassembled WGS sequence"/>
</dbReference>
<feature type="transmembrane region" description="Helical" evidence="1">
    <location>
        <begin position="16"/>
        <end position="37"/>
    </location>
</feature>
<dbReference type="OrthoDB" id="119094at2"/>
<keyword evidence="1" id="KW-1133">Transmembrane helix</keyword>
<dbReference type="EMBL" id="QVQT01000002">
    <property type="protein sequence ID" value="RFU17356.1"/>
    <property type="molecule type" value="Genomic_DNA"/>
</dbReference>
<organism evidence="2 3">
    <name type="scientific">Paracidobacterium acidisoli</name>
    <dbReference type="NCBI Taxonomy" id="2303751"/>
    <lineage>
        <taxon>Bacteria</taxon>
        <taxon>Pseudomonadati</taxon>
        <taxon>Acidobacteriota</taxon>
        <taxon>Terriglobia</taxon>
        <taxon>Terriglobales</taxon>
        <taxon>Acidobacteriaceae</taxon>
        <taxon>Paracidobacterium</taxon>
    </lineage>
</organism>
<keyword evidence="1" id="KW-0472">Membrane</keyword>
<sequence length="201" mass="22198">MFNVNEEIPSVRPVRILGLMGIAALLVAVVIAGYVFWNKTPPSAEGKLLQVRVYRPQLRTDNNSSGEAAEAATDQDGSLVILTPVRISNVGQKPLNITEMYAVLKMGNSEYRSFDISASDFPRVFKYYPELSSFADQQPVLRNTTLQPGAAVQGLLIFNYPLSFDQWNQRQSFKVTISFAHAKDLVLTSVVPGELATTDTK</sequence>
<gene>
    <name evidence="2" type="ORF">D0Y96_04120</name>
</gene>